<dbReference type="PANTHER" id="PTHR40050:SF1">
    <property type="entry name" value="INNER SPORE COAT PROTEIN H"/>
    <property type="match status" value="1"/>
</dbReference>
<dbReference type="AlphaFoldDB" id="A0A2Z4G937"/>
<dbReference type="OrthoDB" id="9803752at2"/>
<evidence type="ECO:0000313" key="3">
    <source>
        <dbReference type="Proteomes" id="UP000249873"/>
    </source>
</evidence>
<dbReference type="InterPro" id="IPR014867">
    <property type="entry name" value="Spore_coat_CotH_CotH2/3/7"/>
</dbReference>
<dbReference type="EMBL" id="CP029480">
    <property type="protein sequence ID" value="AWV97568.1"/>
    <property type="molecule type" value="Genomic_DNA"/>
</dbReference>
<evidence type="ECO:0000256" key="1">
    <source>
        <dbReference type="SAM" id="SignalP"/>
    </source>
</evidence>
<reference evidence="2 3" key="1">
    <citation type="submission" date="2018-05" db="EMBL/GenBank/DDBJ databases">
        <title>Complete genome sequence of Arcticibacterium luteifluviistationis SM1504T, a cytophagaceae bacterium isolated from Arctic surface seawater.</title>
        <authorList>
            <person name="Li Y."/>
            <person name="Qin Q.-L."/>
        </authorList>
    </citation>
    <scope>NUCLEOTIDE SEQUENCE [LARGE SCALE GENOMIC DNA]</scope>
    <source>
        <strain evidence="2 3">SM1504</strain>
    </source>
</reference>
<proteinExistence type="predicted"/>
<dbReference type="PANTHER" id="PTHR40050">
    <property type="entry name" value="INNER SPORE COAT PROTEIN H"/>
    <property type="match status" value="1"/>
</dbReference>
<feature type="signal peptide" evidence="1">
    <location>
        <begin position="1"/>
        <end position="16"/>
    </location>
</feature>
<accession>A0A2Z4G937</accession>
<protein>
    <submittedName>
        <fullName evidence="2">Spore coat protein CotH</fullName>
    </submittedName>
</protein>
<keyword evidence="1" id="KW-0732">Signal</keyword>
<keyword evidence="2" id="KW-0167">Capsid protein</keyword>
<dbReference type="Pfam" id="PF08757">
    <property type="entry name" value="CotH"/>
    <property type="match status" value="1"/>
</dbReference>
<keyword evidence="2" id="KW-0946">Virion</keyword>
<dbReference type="Proteomes" id="UP000249873">
    <property type="component" value="Chromosome"/>
</dbReference>
<dbReference type="KEGG" id="als:DJ013_05065"/>
<keyword evidence="3" id="KW-1185">Reference proteome</keyword>
<organism evidence="2 3">
    <name type="scientific">Arcticibacterium luteifluviistationis</name>
    <dbReference type="NCBI Taxonomy" id="1784714"/>
    <lineage>
        <taxon>Bacteria</taxon>
        <taxon>Pseudomonadati</taxon>
        <taxon>Bacteroidota</taxon>
        <taxon>Cytophagia</taxon>
        <taxon>Cytophagales</taxon>
        <taxon>Leadbetterellaceae</taxon>
        <taxon>Arcticibacterium</taxon>
    </lineage>
</organism>
<feature type="chain" id="PRO_5016248262" evidence="1">
    <location>
        <begin position="17"/>
        <end position="532"/>
    </location>
</feature>
<gene>
    <name evidence="2" type="ORF">DJ013_05065</name>
</gene>
<evidence type="ECO:0000313" key="2">
    <source>
        <dbReference type="EMBL" id="AWV97568.1"/>
    </source>
</evidence>
<name>A0A2Z4G937_9BACT</name>
<sequence>MRTLLFLLLLAFPSLAQVSSNLPLVYIDTEGKQIVDEPKVMAKMKLIYNGEGQRNTPSGTAVYDGNIGIEYRGSSSQSFPKKPFGFETWDETGEDIKFDFFGWPEESDWILYPSYNEKSLIHNVLTLRMAEQMGLYGSRTKYVELYLNGSYEGIYVFMEKVKRDKGRVDISKLEPDEESGEDLTGGYIIKVDKNTGSNNGSWKSNYSNQAGAFKPSEFFYEYPKDITTIQRDYIQSYIEDFEDVLQTENFADAATGYQQYIDMESFVLMTIVNEVAKNVDGYRISTFLYKDKNEKLKLGPPWDYDISYGNANYCNGSSYQGFSYNFNFVCPDDTWQVLFWWQKFLSDVNFVKAYRSTYDDLRSNGILEESKLLALIDELANEIKEAQVRNFQRWPILGQYVWPQPQPVPATWEGEVEELKKWIPLRLQWLDQNIPSEMEVLSAEKGLGFNVKAYPNPYISSVSIEIVSEEKAIANVRLIDLLGREIKNQDFDLEKGQNQLNLNFPENHSSQTLQLLKVKVGGVEITHRMVQK</sequence>
<dbReference type="RefSeq" id="WP_111370670.1">
    <property type="nucleotide sequence ID" value="NZ_CP029480.1"/>
</dbReference>